<organism evidence="3 4">
    <name type="scientific">Rhizobium azibense</name>
    <dbReference type="NCBI Taxonomy" id="1136135"/>
    <lineage>
        <taxon>Bacteria</taxon>
        <taxon>Pseudomonadati</taxon>
        <taxon>Pseudomonadota</taxon>
        <taxon>Alphaproteobacteria</taxon>
        <taxon>Hyphomicrobiales</taxon>
        <taxon>Rhizobiaceae</taxon>
        <taxon>Rhizobium/Agrobacterium group</taxon>
        <taxon>Rhizobium</taxon>
    </lineage>
</organism>
<dbReference type="AlphaFoldDB" id="A0A4V2VET7"/>
<accession>A0A4V2VET7</accession>
<dbReference type="Proteomes" id="UP000295507">
    <property type="component" value="Unassembled WGS sequence"/>
</dbReference>
<reference evidence="3 4" key="1">
    <citation type="submission" date="2019-03" db="EMBL/GenBank/DDBJ databases">
        <title>Genomic Encyclopedia of Type Strains, Phase IV (KMG-V): Genome sequencing to study the core and pangenomes of soil and plant-associated prokaryotes.</title>
        <authorList>
            <person name="Whitman W."/>
        </authorList>
    </citation>
    <scope>NUCLEOTIDE SEQUENCE [LARGE SCALE GENOMIC DNA]</scope>
    <source>
        <strain evidence="3 4">IE4868</strain>
    </source>
</reference>
<dbReference type="Gene3D" id="3.50.50.60">
    <property type="entry name" value="FAD/NAD(P)-binding domain"/>
    <property type="match status" value="2"/>
</dbReference>
<sequence length="442" mass="47443">MYEQSPVTNLEIAPLPATERRHVLVIGAGLVGLASALWLQKAGHRVTVIDREPPLAGASYEQACSYGNACTIAPHSVLPVATPAIAWRVPAMLANPLGPLAIVWRYLPHLAPWLRAFVASSSKHEVERIAAVLSSLLMQADAAWRPLVHEAGAKALERRHGCLYLYKTEAQFQSAEPEMFFRERHGVALERLDVAAIRDLEPNLAPLYCRGVLFRDAYTFSSPKLLAFALAMVVGERGGTFVGGEASGLEMTGAGVRLRVGGDEILADHAVVAAGAWSGMLARQVGDSVLLDTERGYHVLFPRAGSLLTRPVCYPQHGFYMTPMADGLRAAGTVELGGLSAPPNPARTAMIRKGVEALLPGAGEATSEWLGFRPSMPDSLPVIGNSPTSPKVTYAFGHGHLGLTLAAITGRLVADIVSKRKPSIDLTPFRCQRFSHFGAKQK</sequence>
<gene>
    <name evidence="3" type="ORF">EV129_105171</name>
</gene>
<protein>
    <submittedName>
        <fullName evidence="3">D-amino-acid dehydrogenase</fullName>
    </submittedName>
</protein>
<dbReference type="GO" id="GO:0005737">
    <property type="term" value="C:cytoplasm"/>
    <property type="evidence" value="ECO:0007669"/>
    <property type="project" value="TreeGrafter"/>
</dbReference>
<dbReference type="Pfam" id="PF01266">
    <property type="entry name" value="DAO"/>
    <property type="match status" value="1"/>
</dbReference>
<evidence type="ECO:0000256" key="1">
    <source>
        <dbReference type="ARBA" id="ARBA00023002"/>
    </source>
</evidence>
<name>A0A4V2VET7_9HYPH</name>
<dbReference type="Gene3D" id="3.30.9.10">
    <property type="entry name" value="D-Amino Acid Oxidase, subunit A, domain 2"/>
    <property type="match status" value="1"/>
</dbReference>
<proteinExistence type="predicted"/>
<dbReference type="PANTHER" id="PTHR13847:SF289">
    <property type="entry name" value="GLYCINE OXIDASE"/>
    <property type="match status" value="1"/>
</dbReference>
<evidence type="ECO:0000259" key="2">
    <source>
        <dbReference type="Pfam" id="PF01266"/>
    </source>
</evidence>
<dbReference type="EMBL" id="SMBK01000005">
    <property type="protein sequence ID" value="TCU37855.1"/>
    <property type="molecule type" value="Genomic_DNA"/>
</dbReference>
<dbReference type="SUPFAM" id="SSF51905">
    <property type="entry name" value="FAD/NAD(P)-binding domain"/>
    <property type="match status" value="1"/>
</dbReference>
<dbReference type="SUPFAM" id="SSF54373">
    <property type="entry name" value="FAD-linked reductases, C-terminal domain"/>
    <property type="match status" value="1"/>
</dbReference>
<dbReference type="InterPro" id="IPR036188">
    <property type="entry name" value="FAD/NAD-bd_sf"/>
</dbReference>
<comment type="caution">
    <text evidence="3">The sequence shown here is derived from an EMBL/GenBank/DDBJ whole genome shotgun (WGS) entry which is preliminary data.</text>
</comment>
<evidence type="ECO:0000313" key="4">
    <source>
        <dbReference type="Proteomes" id="UP000295507"/>
    </source>
</evidence>
<evidence type="ECO:0000313" key="3">
    <source>
        <dbReference type="EMBL" id="TCU37855.1"/>
    </source>
</evidence>
<dbReference type="GO" id="GO:0016491">
    <property type="term" value="F:oxidoreductase activity"/>
    <property type="evidence" value="ECO:0007669"/>
    <property type="project" value="UniProtKB-KW"/>
</dbReference>
<feature type="domain" description="FAD dependent oxidoreductase" evidence="2">
    <location>
        <begin position="23"/>
        <end position="415"/>
    </location>
</feature>
<dbReference type="InterPro" id="IPR006076">
    <property type="entry name" value="FAD-dep_OxRdtase"/>
</dbReference>
<keyword evidence="1" id="KW-0560">Oxidoreductase</keyword>
<dbReference type="PANTHER" id="PTHR13847">
    <property type="entry name" value="SARCOSINE DEHYDROGENASE-RELATED"/>
    <property type="match status" value="1"/>
</dbReference>